<accession>A0A1X6X1X1</accession>
<evidence type="ECO:0000256" key="2">
    <source>
        <dbReference type="ARBA" id="ARBA00022475"/>
    </source>
</evidence>
<comment type="subcellular location">
    <subcellularLocation>
        <location evidence="1">Cell membrane</location>
        <topology evidence="1">Multi-pass membrane protein</topology>
    </subcellularLocation>
</comment>
<evidence type="ECO:0000256" key="1">
    <source>
        <dbReference type="ARBA" id="ARBA00004651"/>
    </source>
</evidence>
<dbReference type="PANTHER" id="PTHR39087">
    <property type="entry name" value="UPF0104 MEMBRANE PROTEIN MJ1595"/>
    <property type="match status" value="1"/>
</dbReference>
<dbReference type="AlphaFoldDB" id="A0A1X6X1X1"/>
<evidence type="ECO:0000256" key="5">
    <source>
        <dbReference type="ARBA" id="ARBA00023136"/>
    </source>
</evidence>
<protein>
    <submittedName>
        <fullName evidence="7">Uncharacterized protein</fullName>
    </submittedName>
</protein>
<evidence type="ECO:0000313" key="8">
    <source>
        <dbReference type="Proteomes" id="UP000195981"/>
    </source>
</evidence>
<keyword evidence="5 6" id="KW-0472">Membrane</keyword>
<keyword evidence="3 6" id="KW-0812">Transmembrane</keyword>
<evidence type="ECO:0000256" key="4">
    <source>
        <dbReference type="ARBA" id="ARBA00022989"/>
    </source>
</evidence>
<sequence length="337" mass="32895">MTEPAPRLTRSRLALTAASCVLALALLAVLMPRATGVGWDAVLAALRAAPPLSLALLVLLALGALGASATGTAGAIRGLGLRRALPASAAATAVSVAVPGGATIAAGLLYAVSRRAGVSRADTIAGLVAVTVAEAAVGLLLVPVGALCLLLSAPGLLGPGAAAALIALGLLCPAVLAAGALVLRPAPLRRLLEGAREGLEGLGLGRVVEGRVDIDDVLDVRERVASRLRTHGAIVLGAPLAIRLLQLGALLVALHAVGVVVPSAQAVGVLVLGRLLALVPITPGGAGLAEAGSAALLVALGAERAASGAASVLVSVMTLLVPVVLGVLAAPAVLRRR</sequence>
<evidence type="ECO:0000256" key="6">
    <source>
        <dbReference type="SAM" id="Phobius"/>
    </source>
</evidence>
<feature type="transmembrane region" description="Helical" evidence="6">
    <location>
        <begin position="124"/>
        <end position="150"/>
    </location>
</feature>
<dbReference type="RefSeq" id="WP_087104282.1">
    <property type="nucleotide sequence ID" value="NZ_FWFG01000068.1"/>
</dbReference>
<evidence type="ECO:0000313" key="7">
    <source>
        <dbReference type="EMBL" id="SLM92423.1"/>
    </source>
</evidence>
<dbReference type="GO" id="GO:0005886">
    <property type="term" value="C:plasma membrane"/>
    <property type="evidence" value="ECO:0007669"/>
    <property type="project" value="UniProtKB-SubCell"/>
</dbReference>
<keyword evidence="2" id="KW-1003">Cell membrane</keyword>
<feature type="transmembrane region" description="Helical" evidence="6">
    <location>
        <begin position="249"/>
        <end position="272"/>
    </location>
</feature>
<proteinExistence type="predicted"/>
<keyword evidence="4 6" id="KW-1133">Transmembrane helix</keyword>
<dbReference type="InterPro" id="IPR022791">
    <property type="entry name" value="L-PG_synthase/AglD"/>
</dbReference>
<feature type="transmembrane region" description="Helical" evidence="6">
    <location>
        <begin position="162"/>
        <end position="183"/>
    </location>
</feature>
<organism evidence="7 8">
    <name type="scientific">Brachybacterium nesterenkovii</name>
    <dbReference type="NCBI Taxonomy" id="47847"/>
    <lineage>
        <taxon>Bacteria</taxon>
        <taxon>Bacillati</taxon>
        <taxon>Actinomycetota</taxon>
        <taxon>Actinomycetes</taxon>
        <taxon>Micrococcales</taxon>
        <taxon>Dermabacteraceae</taxon>
        <taxon>Brachybacterium</taxon>
    </lineage>
</organism>
<keyword evidence="8" id="KW-1185">Reference proteome</keyword>
<gene>
    <name evidence="7" type="ORF">FM110_08220</name>
</gene>
<feature type="transmembrane region" description="Helical" evidence="6">
    <location>
        <begin position="88"/>
        <end position="112"/>
    </location>
</feature>
<feature type="transmembrane region" description="Helical" evidence="6">
    <location>
        <begin position="52"/>
        <end position="76"/>
    </location>
</feature>
<name>A0A1X6X1X1_9MICO</name>
<evidence type="ECO:0000256" key="3">
    <source>
        <dbReference type="ARBA" id="ARBA00022692"/>
    </source>
</evidence>
<reference evidence="7 8" key="1">
    <citation type="submission" date="2017-02" db="EMBL/GenBank/DDBJ databases">
        <authorList>
            <person name="Peterson S.W."/>
        </authorList>
    </citation>
    <scope>NUCLEOTIDE SEQUENCE [LARGE SCALE GENOMIC DNA]</scope>
    <source>
        <strain evidence="7 8">CIP104813</strain>
    </source>
</reference>
<dbReference type="Pfam" id="PF03706">
    <property type="entry name" value="LPG_synthase_TM"/>
    <property type="match status" value="1"/>
</dbReference>
<dbReference type="EMBL" id="FWFG01000068">
    <property type="protein sequence ID" value="SLM92423.1"/>
    <property type="molecule type" value="Genomic_DNA"/>
</dbReference>
<feature type="transmembrane region" description="Helical" evidence="6">
    <location>
        <begin position="284"/>
        <end position="302"/>
    </location>
</feature>
<feature type="transmembrane region" description="Helical" evidence="6">
    <location>
        <begin position="308"/>
        <end position="334"/>
    </location>
</feature>
<dbReference type="Proteomes" id="UP000195981">
    <property type="component" value="Unassembled WGS sequence"/>
</dbReference>
<dbReference type="PANTHER" id="PTHR39087:SF2">
    <property type="entry name" value="UPF0104 MEMBRANE PROTEIN MJ1595"/>
    <property type="match status" value="1"/>
</dbReference>